<dbReference type="EMBL" id="JAEMUK010000078">
    <property type="protein sequence ID" value="MBJ7544181.1"/>
    <property type="molecule type" value="Genomic_DNA"/>
</dbReference>
<protein>
    <submittedName>
        <fullName evidence="1">Histidine phosphatase family protein</fullName>
    </submittedName>
</protein>
<comment type="caution">
    <text evidence="1">The sequence shown here is derived from an EMBL/GenBank/DDBJ whole genome shotgun (WGS) entry which is preliminary data.</text>
</comment>
<organism evidence="1 2">
    <name type="scientific">Rhodomicrobium udaipurense</name>
    <dbReference type="NCBI Taxonomy" id="1202716"/>
    <lineage>
        <taxon>Bacteria</taxon>
        <taxon>Pseudomonadati</taxon>
        <taxon>Pseudomonadota</taxon>
        <taxon>Alphaproteobacteria</taxon>
        <taxon>Hyphomicrobiales</taxon>
        <taxon>Hyphomicrobiaceae</taxon>
        <taxon>Rhodomicrobium</taxon>
    </lineage>
</organism>
<gene>
    <name evidence="1" type="ORF">JDN41_11565</name>
</gene>
<sequence length="192" mass="20620">MRLILARHPKPVVEAGVCYGRLDLDCDVREVDAALACLMPYASGAVVYTSPARRCRDLALRLDPAARIEPRLQELDFGAWEGVRWDAIAQSDFNAWANGLPYTTPPGGEALAAMAARLSDWLADVSRDYAAAEREASDESGGRPAPAVLAITHAGPIRVLRALAEGMPLLTHFAQPVPYGEAIALDMAKLGL</sequence>
<evidence type="ECO:0000313" key="2">
    <source>
        <dbReference type="Proteomes" id="UP000623250"/>
    </source>
</evidence>
<dbReference type="InterPro" id="IPR029033">
    <property type="entry name" value="His_PPase_superfam"/>
</dbReference>
<dbReference type="InterPro" id="IPR013078">
    <property type="entry name" value="His_Pase_superF_clade-1"/>
</dbReference>
<accession>A0A8I1KKH8</accession>
<evidence type="ECO:0000313" key="1">
    <source>
        <dbReference type="EMBL" id="MBJ7544181.1"/>
    </source>
</evidence>
<proteinExistence type="predicted"/>
<keyword evidence="2" id="KW-1185">Reference proteome</keyword>
<dbReference type="RefSeq" id="WP_052036913.1">
    <property type="nucleotide sequence ID" value="NZ_JAEMUK010000078.1"/>
</dbReference>
<reference evidence="1 2" key="1">
    <citation type="submission" date="2020-12" db="EMBL/GenBank/DDBJ databases">
        <title>Revised draft genomes of Rhodomicrobium vannielii ATCC 17100 and Rhodomicrobium udaipurense JA643.</title>
        <authorList>
            <person name="Conners E.M."/>
            <person name="Davenport E.J."/>
            <person name="Bose A."/>
        </authorList>
    </citation>
    <scope>NUCLEOTIDE SEQUENCE [LARGE SCALE GENOMIC DNA]</scope>
    <source>
        <strain evidence="1 2">JA643</strain>
    </source>
</reference>
<dbReference type="Proteomes" id="UP000623250">
    <property type="component" value="Unassembled WGS sequence"/>
</dbReference>
<name>A0A8I1KKH8_9HYPH</name>
<dbReference type="Pfam" id="PF00300">
    <property type="entry name" value="His_Phos_1"/>
    <property type="match status" value="1"/>
</dbReference>
<dbReference type="AlphaFoldDB" id="A0A8I1KKH8"/>
<dbReference type="Gene3D" id="3.40.50.1240">
    <property type="entry name" value="Phosphoglycerate mutase-like"/>
    <property type="match status" value="1"/>
</dbReference>
<dbReference type="SUPFAM" id="SSF53254">
    <property type="entry name" value="Phosphoglycerate mutase-like"/>
    <property type="match status" value="1"/>
</dbReference>
<dbReference type="SMART" id="SM00855">
    <property type="entry name" value="PGAM"/>
    <property type="match status" value="1"/>
</dbReference>